<dbReference type="Proteomes" id="UP000222296">
    <property type="component" value="Chromosome Circular"/>
</dbReference>
<dbReference type="InterPro" id="IPR009412">
    <property type="entry name" value="DUF1062"/>
</dbReference>
<dbReference type="AlphaFoldDB" id="A0AAP9J5N7"/>
<dbReference type="Pfam" id="PF06353">
    <property type="entry name" value="DUF1062"/>
    <property type="match status" value="1"/>
</dbReference>
<dbReference type="GO" id="GO:0003723">
    <property type="term" value="F:RNA binding"/>
    <property type="evidence" value="ECO:0007669"/>
    <property type="project" value="InterPro"/>
</dbReference>
<dbReference type="InterPro" id="IPR036986">
    <property type="entry name" value="S4_RNA-bd_sf"/>
</dbReference>
<gene>
    <name evidence="1" type="ORF">CG010_005710</name>
</gene>
<reference evidence="1 2" key="1">
    <citation type="journal article" date="2017" name="Genome Announc.">
        <title>Draft Genome Sequence of Agrobacterium tumefaciens Biovar 1 Strain 186, Isolated from Walnut.</title>
        <authorList>
            <person name="Poret-Peterson A.T."/>
            <person name="Bhatnagar S."/>
            <person name="McClean A.E."/>
            <person name="Kluepfel D.A."/>
        </authorList>
    </citation>
    <scope>NUCLEOTIDE SEQUENCE [LARGE SCALE GENOMIC DNA]</scope>
    <source>
        <strain evidence="1 2">186</strain>
    </source>
</reference>
<proteinExistence type="predicted"/>
<dbReference type="PIRSF" id="PIRSF021719">
    <property type="entry name" value="DUF1062"/>
    <property type="match status" value="1"/>
</dbReference>
<evidence type="ECO:0000313" key="2">
    <source>
        <dbReference type="Proteomes" id="UP000222296"/>
    </source>
</evidence>
<organism evidence="1 2">
    <name type="scientific">Agrobacterium tumefaciens</name>
    <dbReference type="NCBI Taxonomy" id="358"/>
    <lineage>
        <taxon>Bacteria</taxon>
        <taxon>Pseudomonadati</taxon>
        <taxon>Pseudomonadota</taxon>
        <taxon>Alphaproteobacteria</taxon>
        <taxon>Hyphomicrobiales</taxon>
        <taxon>Rhizobiaceae</taxon>
        <taxon>Rhizobium/Agrobacterium group</taxon>
        <taxon>Agrobacterium</taxon>
        <taxon>Agrobacterium tumefaciens complex</taxon>
    </lineage>
</organism>
<evidence type="ECO:0000313" key="1">
    <source>
        <dbReference type="EMBL" id="QDY93668.2"/>
    </source>
</evidence>
<name>A0AAP9J5N7_AGRTU</name>
<accession>A0AAP9J5N7</accession>
<protein>
    <submittedName>
        <fullName evidence="1">DUF1062 domain-containing protein</fullName>
    </submittedName>
</protein>
<dbReference type="Gene3D" id="3.10.290.10">
    <property type="entry name" value="RNA-binding S4 domain"/>
    <property type="match status" value="1"/>
</dbReference>
<sequence>MPCAALLSQLFTHPKHRHAVPVRVFSCTILVDFQMEDQDNMCNVLRVQWTITPRTAPQPWLACSGCGDLRAFQASGKIRLNANGRKLDAWLIYKCLICDKSWNRPIFERQNVRDISPSVMEALQSNDPQWIRAETFNLEVLRRKSQRIDEFPEFDIEKKIKDEPPEWTKAEIDLTVPLQTGIRLDRLLASELGLSRSMLQKLHDGGTIRAPSDLLRRRLKNGTRIVIECCDGFDRELFLKPVTVGF</sequence>
<dbReference type="EMBL" id="CP042274">
    <property type="protein sequence ID" value="QDY93668.2"/>
    <property type="molecule type" value="Genomic_DNA"/>
</dbReference>